<dbReference type="Proteomes" id="UP000180098">
    <property type="component" value="Unassembled WGS sequence"/>
</dbReference>
<evidence type="ECO:0000256" key="1">
    <source>
        <dbReference type="SAM" id="MobiDB-lite"/>
    </source>
</evidence>
<gene>
    <name evidence="2" type="ORF">BKP35_16375</name>
</gene>
<evidence type="ECO:0000313" key="2">
    <source>
        <dbReference type="EMBL" id="OIJ09429.1"/>
    </source>
</evidence>
<proteinExistence type="predicted"/>
<feature type="compositionally biased region" description="Basic and acidic residues" evidence="1">
    <location>
        <begin position="77"/>
        <end position="93"/>
    </location>
</feature>
<protein>
    <submittedName>
        <fullName evidence="2">Uncharacterized protein</fullName>
    </submittedName>
</protein>
<reference evidence="2 3" key="1">
    <citation type="submission" date="2016-10" db="EMBL/GenBank/DDBJ databases">
        <title>Draft genome sequences of four alkaliphilic bacteria belonging to the Anaerobacillus genus.</title>
        <authorList>
            <person name="Bassil N.M."/>
            <person name="Lloyd J.R."/>
        </authorList>
    </citation>
    <scope>NUCLEOTIDE SEQUENCE [LARGE SCALE GENOMIC DNA]</scope>
    <source>
        <strain evidence="2 3">DSM 15340</strain>
    </source>
</reference>
<organism evidence="2 3">
    <name type="scientific">Anaerobacillus arseniciselenatis</name>
    <dbReference type="NCBI Taxonomy" id="85682"/>
    <lineage>
        <taxon>Bacteria</taxon>
        <taxon>Bacillati</taxon>
        <taxon>Bacillota</taxon>
        <taxon>Bacilli</taxon>
        <taxon>Bacillales</taxon>
        <taxon>Bacillaceae</taxon>
        <taxon>Anaerobacillus</taxon>
    </lineage>
</organism>
<dbReference type="AlphaFoldDB" id="A0A1S2LAC7"/>
<keyword evidence="3" id="KW-1185">Reference proteome</keyword>
<feature type="region of interest" description="Disordered" evidence="1">
    <location>
        <begin position="74"/>
        <end position="99"/>
    </location>
</feature>
<accession>A0A1S2LAC7</accession>
<name>A0A1S2LAC7_9BACI</name>
<dbReference type="RefSeq" id="WP_071314454.1">
    <property type="nucleotide sequence ID" value="NZ_MLQQ01000044.1"/>
</dbReference>
<dbReference type="EMBL" id="MLQQ01000044">
    <property type="protein sequence ID" value="OIJ09429.1"/>
    <property type="molecule type" value="Genomic_DNA"/>
</dbReference>
<sequence>MYRPAVQYDDDYRTFVSEVSKSTQLDRQQIIRAALFIAAHSLEYQMLLVPYLKEHMKLPIPNWTVDDHNMWLNQPIDPKKENDKSGHKKEISEYKSSISNEPKTELPIKYVFKQQGGIKFKVG</sequence>
<evidence type="ECO:0000313" key="3">
    <source>
        <dbReference type="Proteomes" id="UP000180098"/>
    </source>
</evidence>
<comment type="caution">
    <text evidence="2">The sequence shown here is derived from an EMBL/GenBank/DDBJ whole genome shotgun (WGS) entry which is preliminary data.</text>
</comment>
<dbReference type="OrthoDB" id="2908072at2"/>